<dbReference type="EMBL" id="JAEPRQ010000002">
    <property type="protein sequence ID" value="MBK4216148.1"/>
    <property type="molecule type" value="Genomic_DNA"/>
</dbReference>
<dbReference type="PROSITE" id="PS00039">
    <property type="entry name" value="DEAD_ATP_HELICASE"/>
    <property type="match status" value="1"/>
</dbReference>
<name>A0A934SKM8_9RHOB</name>
<dbReference type="AlphaFoldDB" id="A0A934SKM8"/>
<reference evidence="1" key="1">
    <citation type="submission" date="2021-01" db="EMBL/GenBank/DDBJ databases">
        <title>Paracoccus amoyensis sp. nov., isolated from the surface seawater along the coast of Xiamen Island, China.</title>
        <authorList>
            <person name="Lyu L."/>
        </authorList>
    </citation>
    <scope>NUCLEOTIDE SEQUENCE</scope>
    <source>
        <strain evidence="1">MJ17</strain>
    </source>
</reference>
<sequence length="389" mass="44786">MRGPLAVDLRSIEVPLSQLFLDPNNPRFVGSEWVYISDDDAVKSDIQESTSDRLFSEHDVDKLKSIMEYNGYLPIDRVVVRKISEDAYIVLEGNRRICAAKSINGHSDSGDPLPVAIVETFKKIPCLLYEGANEDGDASWIFQGLRHISGISEWPAFNKAKLIVEQMESRELSFTEVGKGFGLSAFGAAQWVRGYYAFQQAKDETEFGRYIDEKIYPFFQELFGRSSIALKEWLRWSEDEKKFQDAANLNEFVSWFYPVERAEDDDGVDREPSKAEVNEAWGRRRISKRDDLRSVTYLIQKSSKNWMEFRSGTDIDKSYNRALLDELEHDRDEEKNAVEKFFSILDEADKQLRDTPLSVLSDDGNKERLNVILASLRQTEEKIRGLLNK</sequence>
<comment type="caution">
    <text evidence="1">The sequence shown here is derived from an EMBL/GenBank/DDBJ whole genome shotgun (WGS) entry which is preliminary data.</text>
</comment>
<proteinExistence type="predicted"/>
<evidence type="ECO:0008006" key="3">
    <source>
        <dbReference type="Google" id="ProtNLM"/>
    </source>
</evidence>
<evidence type="ECO:0000313" key="2">
    <source>
        <dbReference type="Proteomes" id="UP000640485"/>
    </source>
</evidence>
<dbReference type="InterPro" id="IPR000629">
    <property type="entry name" value="RNA-helicase_DEAD-box_CS"/>
</dbReference>
<dbReference type="Proteomes" id="UP000640485">
    <property type="component" value="Unassembled WGS sequence"/>
</dbReference>
<organism evidence="1 2">
    <name type="scientific">Paracoccus caeni</name>
    <dbReference type="NCBI Taxonomy" id="657651"/>
    <lineage>
        <taxon>Bacteria</taxon>
        <taxon>Pseudomonadati</taxon>
        <taxon>Pseudomonadota</taxon>
        <taxon>Alphaproteobacteria</taxon>
        <taxon>Rhodobacterales</taxon>
        <taxon>Paracoccaceae</taxon>
        <taxon>Paracoccus</taxon>
    </lineage>
</organism>
<gene>
    <name evidence="1" type="ORF">JJJ17_09440</name>
</gene>
<keyword evidence="2" id="KW-1185">Reference proteome</keyword>
<dbReference type="RefSeq" id="WP_200685726.1">
    <property type="nucleotide sequence ID" value="NZ_JAEPRQ010000002.1"/>
</dbReference>
<dbReference type="GO" id="GO:0120545">
    <property type="term" value="F:nucleic acid conformation isomerase activity"/>
    <property type="evidence" value="ECO:0007669"/>
    <property type="project" value="UniProtKB-ARBA"/>
</dbReference>
<protein>
    <recommendedName>
        <fullName evidence="3">ParB/Sulfiredoxin domain-containing protein</fullName>
    </recommendedName>
</protein>
<accession>A0A934SKM8</accession>
<evidence type="ECO:0000313" key="1">
    <source>
        <dbReference type="EMBL" id="MBK4216148.1"/>
    </source>
</evidence>